<dbReference type="Proteomes" id="UP000007347">
    <property type="component" value="Chromosome"/>
</dbReference>
<reference evidence="1 2" key="1">
    <citation type="journal article" date="2013" name="Environ. Microbiol.">
        <title>Complete genome, catabolic sub-proteomes and key-metabolites of Desulfobacula toluolica Tol2, a marine, aromatic compound-degrading, sulfate-reducing bacterium.</title>
        <authorList>
            <person name="Wohlbrand L."/>
            <person name="Jacob J.H."/>
            <person name="Kube M."/>
            <person name="Mussmann M."/>
            <person name="Jarling R."/>
            <person name="Beck A."/>
            <person name="Amann R."/>
            <person name="Wilkes H."/>
            <person name="Reinhardt R."/>
            <person name="Rabus R."/>
        </authorList>
    </citation>
    <scope>NUCLEOTIDE SEQUENCE [LARGE SCALE GENOMIC DNA]</scope>
    <source>
        <strain evidence="2">DSM 7467 / Tol2</strain>
    </source>
</reference>
<proteinExistence type="predicted"/>
<gene>
    <name evidence="1" type="ordered locus">TOL2_C08360</name>
</gene>
<dbReference type="OrthoDB" id="598100at2"/>
<evidence type="ECO:0000313" key="2">
    <source>
        <dbReference type="Proteomes" id="UP000007347"/>
    </source>
</evidence>
<dbReference type="Gene3D" id="3.30.2020.10">
    <property type="entry name" value="NE0471-like N-terminal domain"/>
    <property type="match status" value="1"/>
</dbReference>
<dbReference type="SUPFAM" id="SSF143880">
    <property type="entry name" value="NE0471 N-terminal domain-like"/>
    <property type="match status" value="1"/>
</dbReference>
<dbReference type="KEGG" id="dto:TOL2_C08360"/>
<dbReference type="InterPro" id="IPR036782">
    <property type="entry name" value="NE0471-like_N"/>
</dbReference>
<organism evidence="1 2">
    <name type="scientific">Desulfobacula toluolica (strain DSM 7467 / Tol2)</name>
    <dbReference type="NCBI Taxonomy" id="651182"/>
    <lineage>
        <taxon>Bacteria</taxon>
        <taxon>Pseudomonadati</taxon>
        <taxon>Thermodesulfobacteriota</taxon>
        <taxon>Desulfobacteria</taxon>
        <taxon>Desulfobacterales</taxon>
        <taxon>Desulfobacteraceae</taxon>
        <taxon>Desulfobacula</taxon>
    </lineage>
</organism>
<dbReference type="Pfam" id="PF10387">
    <property type="entry name" value="DUF2442"/>
    <property type="match status" value="1"/>
</dbReference>
<keyword evidence="2" id="KW-1185">Reference proteome</keyword>
<protein>
    <submittedName>
        <fullName evidence="1">Conserved uncharacterized protein</fullName>
    </submittedName>
</protein>
<accession>K0N4H0</accession>
<dbReference type="InterPro" id="IPR018841">
    <property type="entry name" value="DUF2442"/>
</dbReference>
<dbReference type="EMBL" id="FO203503">
    <property type="protein sequence ID" value="CCK79004.1"/>
    <property type="molecule type" value="Genomic_DNA"/>
</dbReference>
<dbReference type="RefSeq" id="WP_014956356.1">
    <property type="nucleotide sequence ID" value="NC_018645.1"/>
</dbReference>
<evidence type="ECO:0000313" key="1">
    <source>
        <dbReference type="EMBL" id="CCK79004.1"/>
    </source>
</evidence>
<dbReference type="HOGENOM" id="CLU_153045_0_0_7"/>
<dbReference type="PATRIC" id="fig|651182.5.peg.1001"/>
<sequence length="95" mass="11114">MILHVTDAKYLENYRIEVSFNDGKKGIVDLSQSLQGTVFDPLKNKKIFSQFKIDHELDTIVWPNGADLAPEYLYFQAFKNIPNLQDQFKKWGYIN</sequence>
<name>K0N4H0_DESTT</name>
<dbReference type="AlphaFoldDB" id="K0N4H0"/>
<dbReference type="STRING" id="651182.TOL2_C08360"/>